<dbReference type="GO" id="GO:0003955">
    <property type="term" value="F:NAD(P)H dehydrogenase (quinone) activity"/>
    <property type="evidence" value="ECO:0007669"/>
    <property type="project" value="TreeGrafter"/>
</dbReference>
<accession>A0A432Y9C7</accession>
<dbReference type="PROSITE" id="PS00201">
    <property type="entry name" value="FLAVODOXIN"/>
    <property type="match status" value="1"/>
</dbReference>
<dbReference type="GO" id="GO:0009055">
    <property type="term" value="F:electron transfer activity"/>
    <property type="evidence" value="ECO:0007669"/>
    <property type="project" value="InterPro"/>
</dbReference>
<gene>
    <name evidence="5" type="ORF">CWE25_03340</name>
</gene>
<name>A0A432Y9C7_9GAMM</name>
<dbReference type="Proteomes" id="UP000287330">
    <property type="component" value="Unassembled WGS sequence"/>
</dbReference>
<dbReference type="InterPro" id="IPR008254">
    <property type="entry name" value="Flavodoxin/NO_synth"/>
</dbReference>
<reference evidence="6" key="1">
    <citation type="journal article" date="2018" name="Front. Microbiol.">
        <title>Genome-Based Analysis Reveals the Taxonomy and Diversity of the Family Idiomarinaceae.</title>
        <authorList>
            <person name="Liu Y."/>
            <person name="Lai Q."/>
            <person name="Shao Z."/>
        </authorList>
    </citation>
    <scope>NUCLEOTIDE SEQUENCE [LARGE SCALE GENOMIC DNA]</scope>
    <source>
        <strain evidence="6">F23</strain>
    </source>
</reference>
<proteinExistence type="predicted"/>
<dbReference type="InterPro" id="IPR001226">
    <property type="entry name" value="Flavodoxin_CS"/>
</dbReference>
<dbReference type="InterPro" id="IPR005025">
    <property type="entry name" value="FMN_Rdtase-like_dom"/>
</dbReference>
<keyword evidence="6" id="KW-1185">Reference proteome</keyword>
<evidence type="ECO:0000256" key="3">
    <source>
        <dbReference type="ARBA" id="ARBA00022643"/>
    </source>
</evidence>
<evidence type="ECO:0000259" key="4">
    <source>
        <dbReference type="PROSITE" id="PS50902"/>
    </source>
</evidence>
<evidence type="ECO:0000313" key="5">
    <source>
        <dbReference type="EMBL" id="RUO57511.1"/>
    </source>
</evidence>
<comment type="caution">
    <text evidence="5">The sequence shown here is derived from an EMBL/GenBank/DDBJ whole genome shotgun (WGS) entry which is preliminary data.</text>
</comment>
<evidence type="ECO:0000256" key="2">
    <source>
        <dbReference type="ARBA" id="ARBA00022630"/>
    </source>
</evidence>
<dbReference type="Gene3D" id="3.40.50.360">
    <property type="match status" value="1"/>
</dbReference>
<keyword evidence="2" id="KW-0285">Flavoprotein</keyword>
<dbReference type="SUPFAM" id="SSF52218">
    <property type="entry name" value="Flavoproteins"/>
    <property type="match status" value="1"/>
</dbReference>
<dbReference type="OrthoDB" id="9801479at2"/>
<keyword evidence="3" id="KW-0288">FMN</keyword>
<dbReference type="EMBL" id="PIPV01000002">
    <property type="protein sequence ID" value="RUO57511.1"/>
    <property type="molecule type" value="Genomic_DNA"/>
</dbReference>
<dbReference type="PANTHER" id="PTHR30546">
    <property type="entry name" value="FLAVODOXIN-RELATED PROTEIN WRBA-RELATED"/>
    <property type="match status" value="1"/>
</dbReference>
<sequence>MSRCNVIIFYFSRGGHTRALADAIAEGVHATGAEALLRTVETDSDAASMRDLPLSKDELVSCDGLIMGSPTRFGHMSASLQKFWESTSREWLNGELIDKPAAVFTTSSSLHGGQESTLLNIALPLLHHGMLLTGIPYDQPSLHHADAGGSPYGAGALNQNPNAKLTANERASAIALGQRVATIARQLKQTKDT</sequence>
<dbReference type="PANTHER" id="PTHR30546:SF23">
    <property type="entry name" value="FLAVOPROTEIN-LIKE PROTEIN YCP4-RELATED"/>
    <property type="match status" value="1"/>
</dbReference>
<evidence type="ECO:0000313" key="6">
    <source>
        <dbReference type="Proteomes" id="UP000287330"/>
    </source>
</evidence>
<dbReference type="Pfam" id="PF03358">
    <property type="entry name" value="FMN_red"/>
    <property type="match status" value="1"/>
</dbReference>
<dbReference type="AlphaFoldDB" id="A0A432Y9C7"/>
<protein>
    <submittedName>
        <fullName evidence="5">Transcriptional regulator</fullName>
    </submittedName>
</protein>
<evidence type="ECO:0000256" key="1">
    <source>
        <dbReference type="ARBA" id="ARBA00001917"/>
    </source>
</evidence>
<dbReference type="RefSeq" id="WP_110573391.1">
    <property type="nucleotide sequence ID" value="NZ_PIPV01000002.1"/>
</dbReference>
<dbReference type="GO" id="GO:0016020">
    <property type="term" value="C:membrane"/>
    <property type="evidence" value="ECO:0007669"/>
    <property type="project" value="TreeGrafter"/>
</dbReference>
<comment type="cofactor">
    <cofactor evidence="1">
        <name>FMN</name>
        <dbReference type="ChEBI" id="CHEBI:58210"/>
    </cofactor>
</comment>
<dbReference type="PROSITE" id="PS50902">
    <property type="entry name" value="FLAVODOXIN_LIKE"/>
    <property type="match status" value="1"/>
</dbReference>
<dbReference type="InterPro" id="IPR029039">
    <property type="entry name" value="Flavoprotein-like_sf"/>
</dbReference>
<dbReference type="GO" id="GO:0010181">
    <property type="term" value="F:FMN binding"/>
    <property type="evidence" value="ECO:0007669"/>
    <property type="project" value="InterPro"/>
</dbReference>
<organism evidence="5 6">
    <name type="scientific">Idiomarina fontislapidosi</name>
    <dbReference type="NCBI Taxonomy" id="263723"/>
    <lineage>
        <taxon>Bacteria</taxon>
        <taxon>Pseudomonadati</taxon>
        <taxon>Pseudomonadota</taxon>
        <taxon>Gammaproteobacteria</taxon>
        <taxon>Alteromonadales</taxon>
        <taxon>Idiomarinaceae</taxon>
        <taxon>Idiomarina</taxon>
    </lineage>
</organism>
<feature type="domain" description="Flavodoxin-like" evidence="4">
    <location>
        <begin position="6"/>
        <end position="181"/>
    </location>
</feature>